<protein>
    <submittedName>
        <fullName evidence="2">Uncharacterized protein</fullName>
    </submittedName>
</protein>
<dbReference type="EMBL" id="KZ293695">
    <property type="protein sequence ID" value="PBK84811.1"/>
    <property type="molecule type" value="Genomic_DNA"/>
</dbReference>
<name>A0A2H3CP17_ARMGA</name>
<evidence type="ECO:0000256" key="1">
    <source>
        <dbReference type="SAM" id="MobiDB-lite"/>
    </source>
</evidence>
<evidence type="ECO:0000313" key="2">
    <source>
        <dbReference type="EMBL" id="PBK84811.1"/>
    </source>
</evidence>
<proteinExistence type="predicted"/>
<dbReference type="OrthoDB" id="2686745at2759"/>
<dbReference type="Proteomes" id="UP000217790">
    <property type="component" value="Unassembled WGS sequence"/>
</dbReference>
<organism evidence="2 3">
    <name type="scientific">Armillaria gallica</name>
    <name type="common">Bulbous honey fungus</name>
    <name type="synonym">Armillaria bulbosa</name>
    <dbReference type="NCBI Taxonomy" id="47427"/>
    <lineage>
        <taxon>Eukaryota</taxon>
        <taxon>Fungi</taxon>
        <taxon>Dikarya</taxon>
        <taxon>Basidiomycota</taxon>
        <taxon>Agaricomycotina</taxon>
        <taxon>Agaricomycetes</taxon>
        <taxon>Agaricomycetidae</taxon>
        <taxon>Agaricales</taxon>
        <taxon>Marasmiineae</taxon>
        <taxon>Physalacriaceae</taxon>
        <taxon>Armillaria</taxon>
    </lineage>
</organism>
<keyword evidence="3" id="KW-1185">Reference proteome</keyword>
<evidence type="ECO:0000313" key="3">
    <source>
        <dbReference type="Proteomes" id="UP000217790"/>
    </source>
</evidence>
<dbReference type="AlphaFoldDB" id="A0A2H3CP17"/>
<accession>A0A2H3CP17</accession>
<gene>
    <name evidence="2" type="ORF">ARMGADRAFT_1036757</name>
</gene>
<sequence>MTSRDSDLCIPQSSSAGPSSPLEDPKYKRLSGKPSKAYNLEKKLVEECEWSSEDFECIKDEVKAWATQEIGLKLCYRMQLKKNPLRIDHIIGKAQSKYPWLKPYNICWPVHAMLKIILKNGLQNYQQRHHIRDESSSMEGEI</sequence>
<dbReference type="InParanoid" id="A0A2H3CP17"/>
<feature type="region of interest" description="Disordered" evidence="1">
    <location>
        <begin position="1"/>
        <end position="30"/>
    </location>
</feature>
<reference evidence="3" key="1">
    <citation type="journal article" date="2017" name="Nat. Ecol. Evol.">
        <title>Genome expansion and lineage-specific genetic innovations in the forest pathogenic fungi Armillaria.</title>
        <authorList>
            <person name="Sipos G."/>
            <person name="Prasanna A.N."/>
            <person name="Walter M.C."/>
            <person name="O'Connor E."/>
            <person name="Balint B."/>
            <person name="Krizsan K."/>
            <person name="Kiss B."/>
            <person name="Hess J."/>
            <person name="Varga T."/>
            <person name="Slot J."/>
            <person name="Riley R."/>
            <person name="Boka B."/>
            <person name="Rigling D."/>
            <person name="Barry K."/>
            <person name="Lee J."/>
            <person name="Mihaltcheva S."/>
            <person name="LaButti K."/>
            <person name="Lipzen A."/>
            <person name="Waldron R."/>
            <person name="Moloney N.M."/>
            <person name="Sperisen C."/>
            <person name="Kredics L."/>
            <person name="Vagvoelgyi C."/>
            <person name="Patrignani A."/>
            <person name="Fitzpatrick D."/>
            <person name="Nagy I."/>
            <person name="Doyle S."/>
            <person name="Anderson J.B."/>
            <person name="Grigoriev I.V."/>
            <person name="Gueldener U."/>
            <person name="Muensterkoetter M."/>
            <person name="Nagy L.G."/>
        </authorList>
    </citation>
    <scope>NUCLEOTIDE SEQUENCE [LARGE SCALE GENOMIC DNA]</scope>
    <source>
        <strain evidence="3">Ar21-2</strain>
    </source>
</reference>